<gene>
    <name evidence="1" type="ORF">JL193_04860</name>
</gene>
<dbReference type="EMBL" id="CP071795">
    <property type="protein sequence ID" value="QTD38612.1"/>
    <property type="molecule type" value="Genomic_DNA"/>
</dbReference>
<evidence type="ECO:0000313" key="1">
    <source>
        <dbReference type="EMBL" id="QTD38612.1"/>
    </source>
</evidence>
<accession>A0ABX7SWI4</accession>
<protein>
    <submittedName>
        <fullName evidence="1">Uncharacterized protein</fullName>
    </submittedName>
</protein>
<dbReference type="Proteomes" id="UP000663935">
    <property type="component" value="Chromosome"/>
</dbReference>
<sequence>MNSKWYLSAFLFICICFGVFQEQVYKPNQEIVLEFIDTSSQNKNIENTISEVQKKLVDIGVTNIAIQKTEKGTLKISYYSIVNVNDVKKALTKEHRLSLNKNSKKENENRDSTTYSIDIYELTNKLDISNLDDKFIFEIEPHSDRFTTNNIFCFYKVLENQANQLFKTAYKANKTSLYIKDYTSYQEPEVRAGPQKYFA</sequence>
<organism evidence="1 2">
    <name type="scientific">Polaribacter batillariae</name>
    <dbReference type="NCBI Taxonomy" id="2808900"/>
    <lineage>
        <taxon>Bacteria</taxon>
        <taxon>Pseudomonadati</taxon>
        <taxon>Bacteroidota</taxon>
        <taxon>Flavobacteriia</taxon>
        <taxon>Flavobacteriales</taxon>
        <taxon>Flavobacteriaceae</taxon>
    </lineage>
</organism>
<keyword evidence="2" id="KW-1185">Reference proteome</keyword>
<name>A0ABX7SWI4_9FLAO</name>
<reference evidence="1 2" key="1">
    <citation type="submission" date="2021-03" db="EMBL/GenBank/DDBJ databases">
        <title>Complete genome of Polaribacter_sp.G4M1.</title>
        <authorList>
            <person name="Jeong S.W."/>
            <person name="Bae J.W."/>
        </authorList>
    </citation>
    <scope>NUCLEOTIDE SEQUENCE [LARGE SCALE GENOMIC DNA]</scope>
    <source>
        <strain evidence="1 2">G4M1</strain>
    </source>
</reference>
<evidence type="ECO:0000313" key="2">
    <source>
        <dbReference type="Proteomes" id="UP000663935"/>
    </source>
</evidence>
<dbReference type="RefSeq" id="WP_207972740.1">
    <property type="nucleotide sequence ID" value="NZ_CP071795.1"/>
</dbReference>
<proteinExistence type="predicted"/>